<feature type="domain" description="HTH tetR-type" evidence="5">
    <location>
        <begin position="2"/>
        <end position="62"/>
    </location>
</feature>
<evidence type="ECO:0000256" key="1">
    <source>
        <dbReference type="ARBA" id="ARBA00023015"/>
    </source>
</evidence>
<evidence type="ECO:0000259" key="5">
    <source>
        <dbReference type="PROSITE" id="PS50977"/>
    </source>
</evidence>
<dbReference type="InterPro" id="IPR001647">
    <property type="entry name" value="HTH_TetR"/>
</dbReference>
<evidence type="ECO:0000256" key="4">
    <source>
        <dbReference type="PROSITE-ProRule" id="PRU00335"/>
    </source>
</evidence>
<dbReference type="PROSITE" id="PS50977">
    <property type="entry name" value="HTH_TETR_2"/>
    <property type="match status" value="1"/>
</dbReference>
<dbReference type="RefSeq" id="WP_345733959.1">
    <property type="nucleotide sequence ID" value="NZ_BAAAYN010000108.1"/>
</dbReference>
<dbReference type="InterPro" id="IPR009057">
    <property type="entry name" value="Homeodomain-like_sf"/>
</dbReference>
<sequence>MTDTPTRILSAARDCLLADGYSRFSTRRVADTAGVPLSQIHYHFGTRKALVLALLARENQSLLERQRRMYGAEAPLWKRYEQACDYLDDDLASGYVRVLQEMIAAGWSDQTIAQDVLAVIQGWYDVLGEVAREAEARFGSLGPFTADQIAGLVGMAFLGGEALALLGDAKWSDNARSALRSVTDLIRMLEEG</sequence>
<feature type="DNA-binding region" description="H-T-H motif" evidence="4">
    <location>
        <begin position="25"/>
        <end position="44"/>
    </location>
</feature>
<dbReference type="Proteomes" id="UP001501676">
    <property type="component" value="Unassembled WGS sequence"/>
</dbReference>
<gene>
    <name evidence="6" type="ORF">GCM10020369_84050</name>
</gene>
<evidence type="ECO:0000256" key="2">
    <source>
        <dbReference type="ARBA" id="ARBA00023125"/>
    </source>
</evidence>
<dbReference type="Pfam" id="PF00440">
    <property type="entry name" value="TetR_N"/>
    <property type="match status" value="1"/>
</dbReference>
<evidence type="ECO:0000313" key="7">
    <source>
        <dbReference type="Proteomes" id="UP001501676"/>
    </source>
</evidence>
<dbReference type="InterPro" id="IPR050109">
    <property type="entry name" value="HTH-type_TetR-like_transc_reg"/>
</dbReference>
<reference evidence="7" key="1">
    <citation type="journal article" date="2019" name="Int. J. Syst. Evol. Microbiol.">
        <title>The Global Catalogue of Microorganisms (GCM) 10K type strain sequencing project: providing services to taxonomists for standard genome sequencing and annotation.</title>
        <authorList>
            <consortium name="The Broad Institute Genomics Platform"/>
            <consortium name="The Broad Institute Genome Sequencing Center for Infectious Disease"/>
            <person name="Wu L."/>
            <person name="Ma J."/>
        </authorList>
    </citation>
    <scope>NUCLEOTIDE SEQUENCE [LARGE SCALE GENOMIC DNA]</scope>
    <source>
        <strain evidence="7">JCM 9458</strain>
    </source>
</reference>
<dbReference type="PANTHER" id="PTHR30055:SF234">
    <property type="entry name" value="HTH-TYPE TRANSCRIPTIONAL REGULATOR BETI"/>
    <property type="match status" value="1"/>
</dbReference>
<keyword evidence="1" id="KW-0805">Transcription regulation</keyword>
<comment type="caution">
    <text evidence="6">The sequence shown here is derived from an EMBL/GenBank/DDBJ whole genome shotgun (WGS) entry which is preliminary data.</text>
</comment>
<evidence type="ECO:0000313" key="6">
    <source>
        <dbReference type="EMBL" id="GAA3399037.1"/>
    </source>
</evidence>
<protein>
    <recommendedName>
        <fullName evidence="5">HTH tetR-type domain-containing protein</fullName>
    </recommendedName>
</protein>
<keyword evidence="3" id="KW-0804">Transcription</keyword>
<evidence type="ECO:0000256" key="3">
    <source>
        <dbReference type="ARBA" id="ARBA00023163"/>
    </source>
</evidence>
<organism evidence="6 7">
    <name type="scientific">Cryptosporangium minutisporangium</name>
    <dbReference type="NCBI Taxonomy" id="113569"/>
    <lineage>
        <taxon>Bacteria</taxon>
        <taxon>Bacillati</taxon>
        <taxon>Actinomycetota</taxon>
        <taxon>Actinomycetes</taxon>
        <taxon>Cryptosporangiales</taxon>
        <taxon>Cryptosporangiaceae</taxon>
        <taxon>Cryptosporangium</taxon>
    </lineage>
</organism>
<dbReference type="SUPFAM" id="SSF46689">
    <property type="entry name" value="Homeodomain-like"/>
    <property type="match status" value="1"/>
</dbReference>
<keyword evidence="2 4" id="KW-0238">DNA-binding</keyword>
<dbReference type="PRINTS" id="PR00455">
    <property type="entry name" value="HTHTETR"/>
</dbReference>
<proteinExistence type="predicted"/>
<accession>A0ABP6TDG2</accession>
<keyword evidence="7" id="KW-1185">Reference proteome</keyword>
<dbReference type="EMBL" id="BAAAYN010000108">
    <property type="protein sequence ID" value="GAA3399037.1"/>
    <property type="molecule type" value="Genomic_DNA"/>
</dbReference>
<dbReference type="Gene3D" id="1.10.357.10">
    <property type="entry name" value="Tetracycline Repressor, domain 2"/>
    <property type="match status" value="1"/>
</dbReference>
<dbReference type="PANTHER" id="PTHR30055">
    <property type="entry name" value="HTH-TYPE TRANSCRIPTIONAL REGULATOR RUTR"/>
    <property type="match status" value="1"/>
</dbReference>
<name>A0ABP6TDG2_9ACTN</name>